<dbReference type="InterPro" id="IPR021133">
    <property type="entry name" value="HEAT_type_2"/>
</dbReference>
<dbReference type="OrthoDB" id="414039at2759"/>
<keyword evidence="4" id="KW-1185">Reference proteome</keyword>
<feature type="repeat" description="HEAT" evidence="1">
    <location>
        <begin position="505"/>
        <end position="542"/>
    </location>
</feature>
<reference evidence="3 4" key="1">
    <citation type="submission" date="2020-04" db="EMBL/GenBank/DDBJ databases">
        <authorList>
            <person name="Alioto T."/>
            <person name="Alioto T."/>
            <person name="Gomez Garrido J."/>
        </authorList>
    </citation>
    <scope>NUCLEOTIDE SEQUENCE [LARGE SCALE GENOMIC DNA]</scope>
</reference>
<feature type="region of interest" description="Disordered" evidence="2">
    <location>
        <begin position="81"/>
        <end position="107"/>
    </location>
</feature>
<feature type="compositionally biased region" description="Polar residues" evidence="2">
    <location>
        <begin position="568"/>
        <end position="581"/>
    </location>
</feature>
<evidence type="ECO:0008006" key="5">
    <source>
        <dbReference type="Google" id="ProtNLM"/>
    </source>
</evidence>
<comment type="caution">
    <text evidence="3">The sequence shown here is derived from an EMBL/GenBank/DDBJ whole genome shotgun (WGS) entry which is preliminary data.</text>
</comment>
<gene>
    <name evidence="3" type="ORF">CLODIP_2_CD12165</name>
</gene>
<evidence type="ECO:0000256" key="1">
    <source>
        <dbReference type="PROSITE-ProRule" id="PRU00103"/>
    </source>
</evidence>
<dbReference type="AlphaFoldDB" id="A0A8S1CXU0"/>
<dbReference type="Gene3D" id="1.25.10.10">
    <property type="entry name" value="Leucine-rich Repeat Variant"/>
    <property type="match status" value="2"/>
</dbReference>
<dbReference type="EMBL" id="CADEPI010000050">
    <property type="protein sequence ID" value="CAB3370140.1"/>
    <property type="molecule type" value="Genomic_DNA"/>
</dbReference>
<protein>
    <recommendedName>
        <fullName evidence="5">TOG domain-containing protein</fullName>
    </recommendedName>
</protein>
<dbReference type="Proteomes" id="UP000494165">
    <property type="component" value="Unassembled WGS sequence"/>
</dbReference>
<feature type="compositionally biased region" description="Basic and acidic residues" evidence="2">
    <location>
        <begin position="553"/>
        <end position="564"/>
    </location>
</feature>
<dbReference type="Pfam" id="PF13513">
    <property type="entry name" value="HEAT_EZ"/>
    <property type="match status" value="1"/>
</dbReference>
<dbReference type="SUPFAM" id="SSF48371">
    <property type="entry name" value="ARM repeat"/>
    <property type="match status" value="1"/>
</dbReference>
<evidence type="ECO:0000313" key="3">
    <source>
        <dbReference type="EMBL" id="CAB3370140.1"/>
    </source>
</evidence>
<evidence type="ECO:0000313" key="4">
    <source>
        <dbReference type="Proteomes" id="UP000494165"/>
    </source>
</evidence>
<dbReference type="InterPro" id="IPR016024">
    <property type="entry name" value="ARM-type_fold"/>
</dbReference>
<sequence length="725" mass="78595">MDCFFKKKEVRTIISSALATCERVRVRASRKTGFGLAARATSGGSSTEAATASTASLLTSSQSEQAETLCGAVRVSCCGDSGQRRSPRSAAPGPVASRGASSRPNRMDRLLSRLFEGKKLEREAALAELQRAAPSLPPAERDVLVQQVIEPLLLEAAVPRDTLLGSLAGARVLAPHMPAPSATLLVPALRHLREHPTDITLQTAAGELIGAVAQKEGPQVYEDSKSQLLSIIKSGLEIKESVDEIEGGTAEQILRADMTPSISLEVALRTVQWVSEACRGRMAPLVDEDLVLLLEGALGHRSHASREAAFYLAASLATSLAEAEKNSHDGLVCFGDMLLERLAAGLADEWSPVRLAASVAVRKFLCALPDKSRKQFYPILLPRMCLNRYYEAEGVRIYSQETWRQVTGALGKDLVTQNMTHVVDFYCKSAIADCHSMREAACSCISEVATKIPAEAVRPFVPRLLDALLVGFNDDNWLVRDAACLACGNMAASFPSLCKSSLPTLLPLFYRNLQDVIPTVRAGAASALAGVARAPDVNVLKQILDQAHQGLRGLEKQPKEKQNENKQGVMSSMTPRMSRTGSMDHKICRPSQPWELADGCVMLLMELSRVQKATTAVADILPTLAQACRLRHFSAHLNFLETVCRNLPKIAKGLGRKIFKPHMDAFFDPIFYSLESENSFTSSAASQCLNQLSSLIGPDILRGRVEASCPQNLKHLDANLFIAAY</sequence>
<organism evidence="3 4">
    <name type="scientific">Cloeon dipterum</name>
    <dbReference type="NCBI Taxonomy" id="197152"/>
    <lineage>
        <taxon>Eukaryota</taxon>
        <taxon>Metazoa</taxon>
        <taxon>Ecdysozoa</taxon>
        <taxon>Arthropoda</taxon>
        <taxon>Hexapoda</taxon>
        <taxon>Insecta</taxon>
        <taxon>Pterygota</taxon>
        <taxon>Palaeoptera</taxon>
        <taxon>Ephemeroptera</taxon>
        <taxon>Pisciforma</taxon>
        <taxon>Baetidae</taxon>
        <taxon>Cloeon</taxon>
    </lineage>
</organism>
<name>A0A8S1CXU0_9INSE</name>
<feature type="region of interest" description="Disordered" evidence="2">
    <location>
        <begin position="551"/>
        <end position="584"/>
    </location>
</feature>
<accession>A0A8S1CXU0</accession>
<dbReference type="InterPro" id="IPR011989">
    <property type="entry name" value="ARM-like"/>
</dbReference>
<evidence type="ECO:0000256" key="2">
    <source>
        <dbReference type="SAM" id="MobiDB-lite"/>
    </source>
</evidence>
<dbReference type="PROSITE" id="PS50077">
    <property type="entry name" value="HEAT_REPEAT"/>
    <property type="match status" value="1"/>
</dbReference>
<proteinExistence type="predicted"/>